<evidence type="ECO:0000313" key="3">
    <source>
        <dbReference type="Proteomes" id="UP000070412"/>
    </source>
</evidence>
<dbReference type="AlphaFoldDB" id="A0A834RBY0"/>
<sequence>MEELPPIPSSNHLTTINYHLHFLEAIEKNLFTICSNHSSLSYVVPMLKCCSPDAKFNNFISDHLMVKSQHRNGAGVKIFLHLINDRIEPIYFRSKTINVEELRRTIERDISIRLQILSQNEKRFLKKLFRKLDWNNLWRKYDLLINQTDRIDLERKTHRMHREIRSREDYKLKIHLEENMIVRFVPKHKNQSRKN</sequence>
<reference evidence="3" key="1">
    <citation type="journal article" date="2020" name="PLoS Negl. Trop. Dis.">
        <title>High-quality nuclear genome for Sarcoptes scabiei-A critical resource for a neglected parasite.</title>
        <authorList>
            <person name="Korhonen P.K."/>
            <person name="Gasser R.B."/>
            <person name="Ma G."/>
            <person name="Wang T."/>
            <person name="Stroehlein A.J."/>
            <person name="Young N.D."/>
            <person name="Ang C.S."/>
            <person name="Fernando D.D."/>
            <person name="Lu H.C."/>
            <person name="Taylor S."/>
            <person name="Reynolds S.L."/>
            <person name="Mofiz E."/>
            <person name="Najaraj S.H."/>
            <person name="Gowda H."/>
            <person name="Madugundu A."/>
            <person name="Renuse S."/>
            <person name="Holt D."/>
            <person name="Pandey A."/>
            <person name="Papenfuss A.T."/>
            <person name="Fischer K."/>
        </authorList>
    </citation>
    <scope>NUCLEOTIDE SEQUENCE [LARGE SCALE GENOMIC DNA]</scope>
</reference>
<accession>A0A834RBY0</accession>
<keyword evidence="3" id="KW-1185">Reference proteome</keyword>
<protein>
    <submittedName>
        <fullName evidence="1 2">Uncharacterized protein</fullName>
    </submittedName>
</protein>
<evidence type="ECO:0000313" key="1">
    <source>
        <dbReference type="EMBL" id="KAF7492651.1"/>
    </source>
</evidence>
<evidence type="ECO:0000313" key="2">
    <source>
        <dbReference type="EnsemblMetazoa" id="KAF7492651.1"/>
    </source>
</evidence>
<organism evidence="1">
    <name type="scientific">Sarcoptes scabiei</name>
    <name type="common">Itch mite</name>
    <name type="synonym">Acarus scabiei</name>
    <dbReference type="NCBI Taxonomy" id="52283"/>
    <lineage>
        <taxon>Eukaryota</taxon>
        <taxon>Metazoa</taxon>
        <taxon>Ecdysozoa</taxon>
        <taxon>Arthropoda</taxon>
        <taxon>Chelicerata</taxon>
        <taxon>Arachnida</taxon>
        <taxon>Acari</taxon>
        <taxon>Acariformes</taxon>
        <taxon>Sarcoptiformes</taxon>
        <taxon>Astigmata</taxon>
        <taxon>Psoroptidia</taxon>
        <taxon>Sarcoptoidea</taxon>
        <taxon>Sarcoptidae</taxon>
        <taxon>Sarcoptinae</taxon>
        <taxon>Sarcoptes</taxon>
    </lineage>
</organism>
<reference evidence="2" key="3">
    <citation type="submission" date="2022-06" db="UniProtKB">
        <authorList>
            <consortium name="EnsemblMetazoa"/>
        </authorList>
    </citation>
    <scope>IDENTIFICATION</scope>
</reference>
<name>A0A834RBY0_SARSC</name>
<dbReference type="EMBL" id="WVUK01000056">
    <property type="protein sequence ID" value="KAF7492651.1"/>
    <property type="molecule type" value="Genomic_DNA"/>
</dbReference>
<gene>
    <name evidence="1" type="ORF">SSS_2275</name>
</gene>
<dbReference type="EnsemblMetazoa" id="SSS_2275s_mrna">
    <property type="protein sequence ID" value="KAF7492651.1"/>
    <property type="gene ID" value="SSS_2275"/>
</dbReference>
<dbReference type="Proteomes" id="UP000070412">
    <property type="component" value="Unassembled WGS sequence"/>
</dbReference>
<reference evidence="1" key="2">
    <citation type="submission" date="2020-01" db="EMBL/GenBank/DDBJ databases">
        <authorList>
            <person name="Korhonen P.K.K."/>
            <person name="Guangxu M.G."/>
            <person name="Wang T.W."/>
            <person name="Stroehlein A.J.S."/>
            <person name="Young N.D."/>
            <person name="Ang C.-S.A."/>
            <person name="Fernando D.W.F."/>
            <person name="Lu H.L."/>
            <person name="Taylor S.T."/>
            <person name="Ehtesham M.E.M."/>
            <person name="Najaraj S.H.N."/>
            <person name="Harsha G.H.G."/>
            <person name="Madugundu A.M."/>
            <person name="Renuse S.R."/>
            <person name="Holt D.H."/>
            <person name="Pandey A.P."/>
            <person name="Papenfuss A.P."/>
            <person name="Gasser R.B.G."/>
            <person name="Fischer K.F."/>
        </authorList>
    </citation>
    <scope>NUCLEOTIDE SEQUENCE</scope>
    <source>
        <strain evidence="1">SSS_KF_BRIS2020</strain>
    </source>
</reference>
<proteinExistence type="predicted"/>